<evidence type="ECO:0000256" key="4">
    <source>
        <dbReference type="ARBA" id="ARBA00022989"/>
    </source>
</evidence>
<dbReference type="AlphaFoldDB" id="A0AA36DFI7"/>
<evidence type="ECO:0000313" key="8">
    <source>
        <dbReference type="Proteomes" id="UP001177023"/>
    </source>
</evidence>
<feature type="transmembrane region" description="Helical" evidence="6">
    <location>
        <begin position="218"/>
        <end position="240"/>
    </location>
</feature>
<feature type="non-terminal residue" evidence="7">
    <location>
        <position position="1"/>
    </location>
</feature>
<evidence type="ECO:0000256" key="2">
    <source>
        <dbReference type="ARBA" id="ARBA00006803"/>
    </source>
</evidence>
<evidence type="ECO:0000256" key="6">
    <source>
        <dbReference type="SAM" id="Phobius"/>
    </source>
</evidence>
<feature type="transmembrane region" description="Helical" evidence="6">
    <location>
        <begin position="252"/>
        <end position="272"/>
    </location>
</feature>
<sequence>MAVLYLWTVTVTELMLILLSSLLYIPFVRLVAASSQFHPNLIRIFVFLSSSLAIHSLSRAILMLFQFEILHRYVSPFIDCLLFSASIVRAFLGSMAALTVPLIIIERIFATYYIWDYEAQPRLWVSKWLIGFMTFVCLVIGTGFLIEFAIDPKACVYGFVSILGVVAVLLQIVYWRLSSHTDMVLSALSSMLYGEQGYLSVRYQVEENIRVFRLMRRFVVANSLSMVVGMVIAFLCFFAQTNSQWSEIVKCFFELYIAIYVLNFVGICVRTVPEWRWQYRSRLNGCLPYSALSGHHRVRPSQIIVIQPSMEAKVYFEIYNRSW</sequence>
<proteinExistence type="inferred from homology"/>
<evidence type="ECO:0000256" key="5">
    <source>
        <dbReference type="ARBA" id="ARBA00023136"/>
    </source>
</evidence>
<feature type="transmembrane region" description="Helical" evidence="6">
    <location>
        <begin position="87"/>
        <end position="115"/>
    </location>
</feature>
<feature type="transmembrane region" description="Helical" evidence="6">
    <location>
        <begin position="44"/>
        <end position="67"/>
    </location>
</feature>
<dbReference type="GO" id="GO:0016020">
    <property type="term" value="C:membrane"/>
    <property type="evidence" value="ECO:0007669"/>
    <property type="project" value="UniProtKB-SubCell"/>
</dbReference>
<dbReference type="Pfam" id="PF03125">
    <property type="entry name" value="Sre"/>
    <property type="match status" value="1"/>
</dbReference>
<evidence type="ECO:0000313" key="7">
    <source>
        <dbReference type="EMBL" id="CAJ0585268.1"/>
    </source>
</evidence>
<evidence type="ECO:0000256" key="3">
    <source>
        <dbReference type="ARBA" id="ARBA00022692"/>
    </source>
</evidence>
<name>A0AA36DFI7_9BILA</name>
<keyword evidence="4 6" id="KW-1133">Transmembrane helix</keyword>
<gene>
    <name evidence="7" type="ORF">MSPICULIGERA_LOCUS23295</name>
</gene>
<dbReference type="PANTHER" id="PTHR23128">
    <property type="entry name" value="SERPENTINE RECEPTOR, CLASS E (EPSILON)-RELATED"/>
    <property type="match status" value="1"/>
</dbReference>
<comment type="subcellular location">
    <subcellularLocation>
        <location evidence="1">Membrane</location>
        <topology evidence="1">Multi-pass membrane protein</topology>
    </subcellularLocation>
</comment>
<feature type="transmembrane region" description="Helical" evidence="6">
    <location>
        <begin position="127"/>
        <end position="150"/>
    </location>
</feature>
<keyword evidence="8" id="KW-1185">Reference proteome</keyword>
<feature type="transmembrane region" description="Helical" evidence="6">
    <location>
        <begin position="6"/>
        <end position="32"/>
    </location>
</feature>
<reference evidence="7" key="1">
    <citation type="submission" date="2023-06" db="EMBL/GenBank/DDBJ databases">
        <authorList>
            <person name="Delattre M."/>
        </authorList>
    </citation>
    <scope>NUCLEOTIDE SEQUENCE</scope>
    <source>
        <strain evidence="7">AF72</strain>
    </source>
</reference>
<keyword evidence="5 6" id="KW-0472">Membrane</keyword>
<dbReference type="PANTHER" id="PTHR23128:SF132">
    <property type="entry name" value="SERPENTINE RECEPTOR, CLASS E (EPSILON)-RELATED"/>
    <property type="match status" value="1"/>
</dbReference>
<comment type="caution">
    <text evidence="7">The sequence shown here is derived from an EMBL/GenBank/DDBJ whole genome shotgun (WGS) entry which is preliminary data.</text>
</comment>
<dbReference type="GO" id="GO:0007606">
    <property type="term" value="P:sensory perception of chemical stimulus"/>
    <property type="evidence" value="ECO:0007669"/>
    <property type="project" value="InterPro"/>
</dbReference>
<dbReference type="EMBL" id="CATQJA010002703">
    <property type="protein sequence ID" value="CAJ0585268.1"/>
    <property type="molecule type" value="Genomic_DNA"/>
</dbReference>
<feature type="transmembrane region" description="Helical" evidence="6">
    <location>
        <begin position="156"/>
        <end position="175"/>
    </location>
</feature>
<protein>
    <submittedName>
        <fullName evidence="7">Uncharacterized protein</fullName>
    </submittedName>
</protein>
<dbReference type="InterPro" id="IPR004151">
    <property type="entry name" value="7TM_GPCR_serpentine_rcpt_Sre"/>
</dbReference>
<keyword evidence="3 6" id="KW-0812">Transmembrane</keyword>
<organism evidence="7 8">
    <name type="scientific">Mesorhabditis spiculigera</name>
    <dbReference type="NCBI Taxonomy" id="96644"/>
    <lineage>
        <taxon>Eukaryota</taxon>
        <taxon>Metazoa</taxon>
        <taxon>Ecdysozoa</taxon>
        <taxon>Nematoda</taxon>
        <taxon>Chromadorea</taxon>
        <taxon>Rhabditida</taxon>
        <taxon>Rhabditina</taxon>
        <taxon>Rhabditomorpha</taxon>
        <taxon>Rhabditoidea</taxon>
        <taxon>Rhabditidae</taxon>
        <taxon>Mesorhabditinae</taxon>
        <taxon>Mesorhabditis</taxon>
    </lineage>
</organism>
<dbReference type="Proteomes" id="UP001177023">
    <property type="component" value="Unassembled WGS sequence"/>
</dbReference>
<evidence type="ECO:0000256" key="1">
    <source>
        <dbReference type="ARBA" id="ARBA00004141"/>
    </source>
</evidence>
<accession>A0AA36DFI7</accession>
<comment type="similarity">
    <text evidence="2">Belongs to the nematode receptor-like protein sre family.</text>
</comment>